<dbReference type="GeneID" id="111600497"/>
<evidence type="ECO:0000256" key="3">
    <source>
        <dbReference type="SAM" id="SignalP"/>
    </source>
</evidence>
<dbReference type="PANTHER" id="PTHR10380:SF218">
    <property type="entry name" value="ADULT CUTICLE PROTEIN 65AA-RELATED"/>
    <property type="match status" value="1"/>
</dbReference>
<proteinExistence type="predicted"/>
<dbReference type="GO" id="GO:0062129">
    <property type="term" value="C:chitin-based extracellular matrix"/>
    <property type="evidence" value="ECO:0007669"/>
    <property type="project" value="TreeGrafter"/>
</dbReference>
<dbReference type="KEGG" id="dhe:111600497"/>
<keyword evidence="3" id="KW-0732">Signal</keyword>
<keyword evidence="4" id="KW-1185">Reference proteome</keyword>
<evidence type="ECO:0000256" key="2">
    <source>
        <dbReference type="PROSITE-ProRule" id="PRU00497"/>
    </source>
</evidence>
<gene>
    <name evidence="5" type="primary">LOC111600497</name>
</gene>
<dbReference type="GO" id="GO:0008010">
    <property type="term" value="F:structural constituent of chitin-based larval cuticle"/>
    <property type="evidence" value="ECO:0007669"/>
    <property type="project" value="TreeGrafter"/>
</dbReference>
<feature type="chain" id="PRO_5026774902" evidence="3">
    <location>
        <begin position="22"/>
        <end position="111"/>
    </location>
</feature>
<dbReference type="OrthoDB" id="7255276at2759"/>
<feature type="signal peptide" evidence="3">
    <location>
        <begin position="1"/>
        <end position="21"/>
    </location>
</feature>
<accession>A0A6J1LYB9</accession>
<dbReference type="OMA" id="GFQPQEH"/>
<dbReference type="InterPro" id="IPR050468">
    <property type="entry name" value="Cuticle_Struct_Prot"/>
</dbReference>
<dbReference type="PRINTS" id="PR00947">
    <property type="entry name" value="CUTICLE"/>
</dbReference>
<dbReference type="PANTHER" id="PTHR10380">
    <property type="entry name" value="CUTICLE PROTEIN"/>
    <property type="match status" value="1"/>
</dbReference>
<dbReference type="InterPro" id="IPR000618">
    <property type="entry name" value="Insect_cuticle"/>
</dbReference>
<dbReference type="RefSeq" id="XP_023172393.2">
    <property type="nucleotide sequence ID" value="XM_023316625.2"/>
</dbReference>
<dbReference type="PROSITE" id="PS51155">
    <property type="entry name" value="CHIT_BIND_RR_2"/>
    <property type="match status" value="1"/>
</dbReference>
<name>A0A6J1LYB9_DROHY</name>
<evidence type="ECO:0000256" key="1">
    <source>
        <dbReference type="ARBA" id="ARBA00022460"/>
    </source>
</evidence>
<dbReference type="PROSITE" id="PS00233">
    <property type="entry name" value="CHIT_BIND_RR_1"/>
    <property type="match status" value="1"/>
</dbReference>
<reference evidence="5" key="1">
    <citation type="submission" date="2025-08" db="UniProtKB">
        <authorList>
            <consortium name="RefSeq"/>
        </authorList>
    </citation>
    <scope>IDENTIFICATION</scope>
    <source>
        <strain evidence="5">15085-1641.00</strain>
        <tissue evidence="5">Whole body</tissue>
    </source>
</reference>
<dbReference type="InterPro" id="IPR031311">
    <property type="entry name" value="CHIT_BIND_RR_consensus"/>
</dbReference>
<evidence type="ECO:0000313" key="5">
    <source>
        <dbReference type="RefSeq" id="XP_023172393.2"/>
    </source>
</evidence>
<organism evidence="4 5">
    <name type="scientific">Drosophila hydei</name>
    <name type="common">Fruit fly</name>
    <dbReference type="NCBI Taxonomy" id="7224"/>
    <lineage>
        <taxon>Eukaryota</taxon>
        <taxon>Metazoa</taxon>
        <taxon>Ecdysozoa</taxon>
        <taxon>Arthropoda</taxon>
        <taxon>Hexapoda</taxon>
        <taxon>Insecta</taxon>
        <taxon>Pterygota</taxon>
        <taxon>Neoptera</taxon>
        <taxon>Endopterygota</taxon>
        <taxon>Diptera</taxon>
        <taxon>Brachycera</taxon>
        <taxon>Muscomorpha</taxon>
        <taxon>Ephydroidea</taxon>
        <taxon>Drosophilidae</taxon>
        <taxon>Drosophila</taxon>
    </lineage>
</organism>
<protein>
    <submittedName>
        <fullName evidence="5">Larval cuticle protein 65Ag1</fullName>
    </submittedName>
</protein>
<dbReference type="Proteomes" id="UP000504633">
    <property type="component" value="Unplaced"/>
</dbReference>
<dbReference type="Pfam" id="PF00379">
    <property type="entry name" value="Chitin_bind_4"/>
    <property type="match status" value="1"/>
</dbReference>
<dbReference type="AlphaFoldDB" id="A0A6J1LYB9"/>
<sequence length="111" mass="12168">MKYSYAFAAALVCLACVSVQAAPPAAQQEAQVLRYDSDVQPESYKFSVETTDGKSHQEEGQLKNVGTDHEAIAVRGFYSYVGDDGQTYTLKYVADENGFQPEGDHLPRAVQ</sequence>
<evidence type="ECO:0000313" key="4">
    <source>
        <dbReference type="Proteomes" id="UP000504633"/>
    </source>
</evidence>
<keyword evidence="1 2" id="KW-0193">Cuticle</keyword>